<evidence type="ECO:0000256" key="1">
    <source>
        <dbReference type="ARBA" id="ARBA00001971"/>
    </source>
</evidence>
<dbReference type="PANTHER" id="PTHR24291">
    <property type="entry name" value="CYTOCHROME P450 FAMILY 4"/>
    <property type="match status" value="1"/>
</dbReference>
<dbReference type="Gene3D" id="1.20.1250.20">
    <property type="entry name" value="MFS general substrate transporter like domains"/>
    <property type="match status" value="1"/>
</dbReference>
<keyword evidence="8 12" id="KW-0479">Metal-binding</keyword>
<comment type="cofactor">
    <cofactor evidence="1 12">
        <name>heme</name>
        <dbReference type="ChEBI" id="CHEBI:30413"/>
    </cofactor>
</comment>
<proteinExistence type="inferred from homology"/>
<dbReference type="PROSITE" id="PS00086">
    <property type="entry name" value="CYTOCHROME_P450"/>
    <property type="match status" value="1"/>
</dbReference>
<evidence type="ECO:0000256" key="8">
    <source>
        <dbReference type="ARBA" id="ARBA00022723"/>
    </source>
</evidence>
<evidence type="ECO:0000256" key="3">
    <source>
        <dbReference type="ARBA" id="ARBA00004141"/>
    </source>
</evidence>
<dbReference type="AlphaFoldDB" id="A0A1B0DHB5"/>
<dbReference type="InterPro" id="IPR002403">
    <property type="entry name" value="Cyt_P450_E_grp-IV"/>
</dbReference>
<evidence type="ECO:0000256" key="9">
    <source>
        <dbReference type="ARBA" id="ARBA00023002"/>
    </source>
</evidence>
<reference evidence="14" key="1">
    <citation type="submission" date="2022-08" db="UniProtKB">
        <authorList>
            <consortium name="EnsemblMetazoa"/>
        </authorList>
    </citation>
    <scope>IDENTIFICATION</scope>
    <source>
        <strain evidence="14">Israel</strain>
    </source>
</reference>
<dbReference type="GO" id="GO:0016705">
    <property type="term" value="F:oxidoreductase activity, acting on paired donors, with incorporation or reduction of molecular oxygen"/>
    <property type="evidence" value="ECO:0007669"/>
    <property type="project" value="InterPro"/>
</dbReference>
<dbReference type="InterPro" id="IPR017972">
    <property type="entry name" value="Cyt_P450_CS"/>
</dbReference>
<dbReference type="Proteomes" id="UP000092462">
    <property type="component" value="Unassembled WGS sequence"/>
</dbReference>
<dbReference type="SUPFAM" id="SSF48264">
    <property type="entry name" value="Cytochrome P450"/>
    <property type="match status" value="1"/>
</dbReference>
<dbReference type="InterPro" id="IPR036396">
    <property type="entry name" value="Cyt_P450_sf"/>
</dbReference>
<keyword evidence="10 12" id="KW-0408">Iron</keyword>
<dbReference type="EnsemblMetazoa" id="PPAI007549-RA">
    <property type="protein sequence ID" value="PPAI007549-PA"/>
    <property type="gene ID" value="PPAI007549"/>
</dbReference>
<feature type="binding site" description="axial binding residue" evidence="12">
    <location>
        <position position="724"/>
    </location>
    <ligand>
        <name>heme</name>
        <dbReference type="ChEBI" id="CHEBI:30413"/>
    </ligand>
    <ligandPart>
        <name>Fe</name>
        <dbReference type="ChEBI" id="CHEBI:18248"/>
    </ligandPart>
</feature>
<evidence type="ECO:0000256" key="4">
    <source>
        <dbReference type="ARBA" id="ARBA00004174"/>
    </source>
</evidence>
<dbReference type="CDD" id="cd17352">
    <property type="entry name" value="MFS_MCT_SLC16"/>
    <property type="match status" value="1"/>
</dbReference>
<dbReference type="GO" id="GO:0005506">
    <property type="term" value="F:iron ion binding"/>
    <property type="evidence" value="ECO:0007669"/>
    <property type="project" value="InterPro"/>
</dbReference>
<accession>A0A1B0DHB5</accession>
<dbReference type="PRINTS" id="PR00385">
    <property type="entry name" value="P450"/>
</dbReference>
<dbReference type="PRINTS" id="PR00465">
    <property type="entry name" value="EP450IV"/>
</dbReference>
<keyword evidence="7 12" id="KW-0349">Heme</keyword>
<dbReference type="GO" id="GO:0005789">
    <property type="term" value="C:endoplasmic reticulum membrane"/>
    <property type="evidence" value="ECO:0007669"/>
    <property type="project" value="UniProtKB-SubCell"/>
</dbReference>
<evidence type="ECO:0000256" key="7">
    <source>
        <dbReference type="ARBA" id="ARBA00022617"/>
    </source>
</evidence>
<dbReference type="GO" id="GO:0020037">
    <property type="term" value="F:heme binding"/>
    <property type="evidence" value="ECO:0007669"/>
    <property type="project" value="InterPro"/>
</dbReference>
<dbReference type="Pfam" id="PF00067">
    <property type="entry name" value="p450"/>
    <property type="match status" value="2"/>
</dbReference>
<comment type="function">
    <text evidence="2">May be involved in the metabolism of insect hormones and in the breakdown of synthetic insecticides.</text>
</comment>
<dbReference type="InterPro" id="IPR001128">
    <property type="entry name" value="Cyt_P450"/>
</dbReference>
<feature type="domain" description="Major facilitator superfamily (MFS) profile" evidence="13">
    <location>
        <begin position="1"/>
        <end position="481"/>
    </location>
</feature>
<comment type="similarity">
    <text evidence="6">Belongs to the cytochrome P450 family.</text>
</comment>
<dbReference type="GO" id="GO:0022857">
    <property type="term" value="F:transmembrane transporter activity"/>
    <property type="evidence" value="ECO:0007669"/>
    <property type="project" value="InterPro"/>
</dbReference>
<dbReference type="VEuPathDB" id="VectorBase:PPAPM1_008233"/>
<dbReference type="EMBL" id="AJVK01060889">
    <property type="status" value="NOT_ANNOTATED_CDS"/>
    <property type="molecule type" value="Genomic_DNA"/>
</dbReference>
<keyword evidence="11" id="KW-0503">Monooxygenase</keyword>
<dbReference type="PANTHER" id="PTHR24291:SF106">
    <property type="entry name" value="CYTOCHROME P450 4G1-RELATED"/>
    <property type="match status" value="1"/>
</dbReference>
<dbReference type="InterPro" id="IPR011701">
    <property type="entry name" value="MFS"/>
</dbReference>
<evidence type="ECO:0000313" key="15">
    <source>
        <dbReference type="Proteomes" id="UP000092462"/>
    </source>
</evidence>
<name>A0A1B0DHB5_PHLPP</name>
<evidence type="ECO:0000256" key="5">
    <source>
        <dbReference type="ARBA" id="ARBA00004406"/>
    </source>
</evidence>
<evidence type="ECO:0000256" key="2">
    <source>
        <dbReference type="ARBA" id="ARBA00003690"/>
    </source>
</evidence>
<dbReference type="SUPFAM" id="SSF103473">
    <property type="entry name" value="MFS general substrate transporter"/>
    <property type="match status" value="1"/>
</dbReference>
<evidence type="ECO:0000256" key="10">
    <source>
        <dbReference type="ARBA" id="ARBA00023004"/>
    </source>
</evidence>
<dbReference type="InterPro" id="IPR020846">
    <property type="entry name" value="MFS_dom"/>
</dbReference>
<dbReference type="InterPro" id="IPR050196">
    <property type="entry name" value="Cytochrome_P450_Monoox"/>
</dbReference>
<organism evidence="14 15">
    <name type="scientific">Phlebotomus papatasi</name>
    <name type="common">Sandfly</name>
    <dbReference type="NCBI Taxonomy" id="29031"/>
    <lineage>
        <taxon>Eukaryota</taxon>
        <taxon>Metazoa</taxon>
        <taxon>Ecdysozoa</taxon>
        <taxon>Arthropoda</taxon>
        <taxon>Hexapoda</taxon>
        <taxon>Insecta</taxon>
        <taxon>Pterygota</taxon>
        <taxon>Neoptera</taxon>
        <taxon>Endopterygota</taxon>
        <taxon>Diptera</taxon>
        <taxon>Nematocera</taxon>
        <taxon>Psychodoidea</taxon>
        <taxon>Psychodidae</taxon>
        <taxon>Phlebotomus</taxon>
        <taxon>Phlebotomus</taxon>
    </lineage>
</organism>
<evidence type="ECO:0000256" key="12">
    <source>
        <dbReference type="PIRSR" id="PIRSR602403-1"/>
    </source>
</evidence>
<comment type="subcellular location">
    <subcellularLocation>
        <location evidence="5">Endoplasmic reticulum membrane</location>
        <topology evidence="5">Peripheral membrane protein</topology>
    </subcellularLocation>
    <subcellularLocation>
        <location evidence="3">Membrane</location>
        <topology evidence="3">Multi-pass membrane protein</topology>
    </subcellularLocation>
    <subcellularLocation>
        <location evidence="4">Microsome membrane</location>
        <topology evidence="4">Peripheral membrane protein</topology>
    </subcellularLocation>
</comment>
<dbReference type="VEuPathDB" id="VectorBase:PPAPM1_009634"/>
<sequence>MGKYKKVTPEGGWGYIVGLGLAISLMCALGTLPSFGLMFGDFLTSLGEETSAIALITSCFFSSFSIAGLFTNTLFKKYTVRKIALAGAFLYVAGSFMVIFVTSVTQLLVSFSVVQGIGFGLIIPSAYTTFNLYFEEKRVFMMSIAQTLIGLGSMIYPILIQWLMDNYGFRGCMAIMAALNGHAIVGMLVMHPVEWHMKKVKVEDDDPENVSEEKITKKTEVEEDRATVEKLLPKHPVQAIKAQEERIKSRRASSISSLGNWAGPIVISDASERDKKPAGKWQVLVDFLDLTLLNDLVYVNIVLGISFALFSDNTFFAVLPMYLLSLNFSKQDTAKIIAIGAAADLASRTFLALASTCIKVKSRYVYLAGAAFTVAARFAHLCVYDFNGMAFIIGIMGFLRTWIHVPLPLVFAEYLPQERFPSGYGLFMAISGNIGFIVGPISGYIRDATQSYPIFFHSLNLCMALCAVPWILEVLYVRYWRPRDPTVPKVTTKVDIIHGLTKKVIKKKTQIYDENFKKGIIPSPSLNEIIANDSYSKPEVKKTPSGENVKGLRDDLDEIDENDIGEKRRLAFLDLMIETARGGASNFSDEDIKQQVDTIMFEGHDTTEKVYKELKNIFGDSDRPCTFADTLEMKYLERVIMESLRLYPPVPLIARKIQQDVKLNTDNYVLPAGCTVVIGTFKLHRRGDIYPNPDVFNPDNFLPEHTQNRHYYSFIPFSAGPRSCVGRKYAMLKLKVLLSTILRNYKINSDLTEKDFKLQADIILKRADGFRISIEPRRKEKVI</sequence>
<protein>
    <recommendedName>
        <fullName evidence="13">Major facilitator superfamily (MFS) profile domain-containing protein</fullName>
    </recommendedName>
</protein>
<dbReference type="InterPro" id="IPR036259">
    <property type="entry name" value="MFS_trans_sf"/>
</dbReference>
<evidence type="ECO:0000256" key="6">
    <source>
        <dbReference type="ARBA" id="ARBA00010617"/>
    </source>
</evidence>
<dbReference type="PROSITE" id="PS50850">
    <property type="entry name" value="MFS"/>
    <property type="match status" value="1"/>
</dbReference>
<evidence type="ECO:0000259" key="13">
    <source>
        <dbReference type="PROSITE" id="PS50850"/>
    </source>
</evidence>
<dbReference type="VEuPathDB" id="VectorBase:PPAI007549"/>
<dbReference type="Gene3D" id="1.10.630.10">
    <property type="entry name" value="Cytochrome P450"/>
    <property type="match status" value="1"/>
</dbReference>
<evidence type="ECO:0000256" key="11">
    <source>
        <dbReference type="ARBA" id="ARBA00023033"/>
    </source>
</evidence>
<evidence type="ECO:0000313" key="14">
    <source>
        <dbReference type="EnsemblMetazoa" id="PPAI007549-PA"/>
    </source>
</evidence>
<dbReference type="GO" id="GO:0004497">
    <property type="term" value="F:monooxygenase activity"/>
    <property type="evidence" value="ECO:0007669"/>
    <property type="project" value="UniProtKB-KW"/>
</dbReference>
<dbReference type="Pfam" id="PF07690">
    <property type="entry name" value="MFS_1"/>
    <property type="match status" value="1"/>
</dbReference>
<keyword evidence="15" id="KW-1185">Reference proteome</keyword>
<keyword evidence="9" id="KW-0560">Oxidoreductase</keyword>